<dbReference type="Pfam" id="PF00135">
    <property type="entry name" value="COesterase"/>
    <property type="match status" value="1"/>
</dbReference>
<feature type="domain" description="Carboxylesterase type B" evidence="4">
    <location>
        <begin position="33"/>
        <end position="525"/>
    </location>
</feature>
<dbReference type="InParanoid" id="A0A067Q2N9"/>
<dbReference type="InterPro" id="IPR050309">
    <property type="entry name" value="Type-B_Carboxylest/Lipase"/>
</dbReference>
<evidence type="ECO:0000256" key="2">
    <source>
        <dbReference type="ARBA" id="ARBA00022801"/>
    </source>
</evidence>
<dbReference type="Proteomes" id="UP000027265">
    <property type="component" value="Unassembled WGS sequence"/>
</dbReference>
<dbReference type="OrthoDB" id="408631at2759"/>
<dbReference type="InterPro" id="IPR019819">
    <property type="entry name" value="Carboxylesterase_B_CS"/>
</dbReference>
<dbReference type="InterPro" id="IPR029058">
    <property type="entry name" value="AB_hydrolase_fold"/>
</dbReference>
<evidence type="ECO:0000313" key="5">
    <source>
        <dbReference type="EMBL" id="KDQ60400.1"/>
    </source>
</evidence>
<dbReference type="InterPro" id="IPR019826">
    <property type="entry name" value="Carboxylesterase_B_AS"/>
</dbReference>
<organism evidence="5 6">
    <name type="scientific">Jaapia argillacea MUCL 33604</name>
    <dbReference type="NCBI Taxonomy" id="933084"/>
    <lineage>
        <taxon>Eukaryota</taxon>
        <taxon>Fungi</taxon>
        <taxon>Dikarya</taxon>
        <taxon>Basidiomycota</taxon>
        <taxon>Agaricomycotina</taxon>
        <taxon>Agaricomycetes</taxon>
        <taxon>Agaricomycetidae</taxon>
        <taxon>Jaapiales</taxon>
        <taxon>Jaapiaceae</taxon>
        <taxon>Jaapia</taxon>
    </lineage>
</organism>
<reference evidence="6" key="1">
    <citation type="journal article" date="2014" name="Proc. Natl. Acad. Sci. U.S.A.">
        <title>Extensive sampling of basidiomycete genomes demonstrates inadequacy of the white-rot/brown-rot paradigm for wood decay fungi.</title>
        <authorList>
            <person name="Riley R."/>
            <person name="Salamov A.A."/>
            <person name="Brown D.W."/>
            <person name="Nagy L.G."/>
            <person name="Floudas D."/>
            <person name="Held B.W."/>
            <person name="Levasseur A."/>
            <person name="Lombard V."/>
            <person name="Morin E."/>
            <person name="Otillar R."/>
            <person name="Lindquist E.A."/>
            <person name="Sun H."/>
            <person name="LaButti K.M."/>
            <person name="Schmutz J."/>
            <person name="Jabbour D."/>
            <person name="Luo H."/>
            <person name="Baker S.E."/>
            <person name="Pisabarro A.G."/>
            <person name="Walton J.D."/>
            <person name="Blanchette R.A."/>
            <person name="Henrissat B."/>
            <person name="Martin F."/>
            <person name="Cullen D."/>
            <person name="Hibbett D.S."/>
            <person name="Grigoriev I.V."/>
        </authorList>
    </citation>
    <scope>NUCLEOTIDE SEQUENCE [LARGE SCALE GENOMIC DNA]</scope>
    <source>
        <strain evidence="6">MUCL 33604</strain>
    </source>
</reference>
<dbReference type="Gene3D" id="3.40.50.1820">
    <property type="entry name" value="alpha/beta hydrolase"/>
    <property type="match status" value="1"/>
</dbReference>
<evidence type="ECO:0000256" key="1">
    <source>
        <dbReference type="ARBA" id="ARBA00005964"/>
    </source>
</evidence>
<dbReference type="InterPro" id="IPR002018">
    <property type="entry name" value="CarbesteraseB"/>
</dbReference>
<keyword evidence="6" id="KW-1185">Reference proteome</keyword>
<proteinExistence type="inferred from homology"/>
<evidence type="ECO:0000256" key="3">
    <source>
        <dbReference type="RuleBase" id="RU361235"/>
    </source>
</evidence>
<dbReference type="STRING" id="933084.A0A067Q2N9"/>
<dbReference type="PROSITE" id="PS00941">
    <property type="entry name" value="CARBOXYLESTERASE_B_2"/>
    <property type="match status" value="1"/>
</dbReference>
<dbReference type="EC" id="3.1.1.-" evidence="3"/>
<keyword evidence="3" id="KW-0732">Signal</keyword>
<protein>
    <recommendedName>
        <fullName evidence="3">Carboxylic ester hydrolase</fullName>
        <ecNumber evidence="3">3.1.1.-</ecNumber>
    </recommendedName>
</protein>
<feature type="chain" id="PRO_5005103621" description="Carboxylic ester hydrolase" evidence="3">
    <location>
        <begin position="21"/>
        <end position="565"/>
    </location>
</feature>
<evidence type="ECO:0000313" key="6">
    <source>
        <dbReference type="Proteomes" id="UP000027265"/>
    </source>
</evidence>
<dbReference type="HOGENOM" id="CLU_006586_10_7_1"/>
<dbReference type="PROSITE" id="PS00122">
    <property type="entry name" value="CARBOXYLESTERASE_B_1"/>
    <property type="match status" value="1"/>
</dbReference>
<feature type="signal peptide" evidence="3">
    <location>
        <begin position="1"/>
        <end position="20"/>
    </location>
</feature>
<dbReference type="ESTHER" id="9homo-a0a067q2n9">
    <property type="family name" value="Fungal_carboxylesterase_lipase"/>
</dbReference>
<accession>A0A067Q2N9</accession>
<dbReference type="EMBL" id="KL197714">
    <property type="protein sequence ID" value="KDQ60400.1"/>
    <property type="molecule type" value="Genomic_DNA"/>
</dbReference>
<dbReference type="AlphaFoldDB" id="A0A067Q2N9"/>
<dbReference type="PANTHER" id="PTHR11559">
    <property type="entry name" value="CARBOXYLESTERASE"/>
    <property type="match status" value="1"/>
</dbReference>
<dbReference type="SUPFAM" id="SSF53474">
    <property type="entry name" value="alpha/beta-Hydrolases"/>
    <property type="match status" value="1"/>
</dbReference>
<gene>
    <name evidence="5" type="ORF">JAAARDRAFT_153005</name>
</gene>
<dbReference type="GO" id="GO:0016787">
    <property type="term" value="F:hydrolase activity"/>
    <property type="evidence" value="ECO:0007669"/>
    <property type="project" value="UniProtKB-KW"/>
</dbReference>
<comment type="similarity">
    <text evidence="1 3">Belongs to the type-B carboxylesterase/lipase family.</text>
</comment>
<sequence length="565" mass="60354">MLSSLTLFLLLSLALGVVNANTFPTLTSPLGPVINLGYAAYAGNSTSPTGQANSNVTFYGGIPFAQPPVGNLRFRAPQMLDESVVNGGNVPVVDARNWGAACIQQPAMVGIGSEDCLTLNVWKPTNASEGDNLPVVVYMYGGGHYYGTTQGFPMYDWVSQHPTGIIAVSMNYRLNILGFLSGPELQADGDANTGLLDQRAALEWVQRNIAQFGGNPDEVTLDGESAGGASVVMQITAYGGTKGVPFKRAIAQSIGYGYTANASYAEELFQNVTQVIGCPPSGPSTMPCLRSASLGSIVAAINHSPTGRISPVVDGTFMPQLPSRLVSEGAFSPVEFVGGHCSNDGRTFVGGSPSQFVTDADVERLVFKRWPGVNNETIQQAMTLYPSPNATGSPFATQYDRAWTMAQDIIFGCFDWYLEEALLAKGVQNVYAYRWNAPDPTLLAAAPYEGVMHTSDLYFLFDGTNTAPNAGATFTPFNATENLLSKEAISYWTSFASTGSPSTTKTPYSPSWPLFYSNATTRYRMVLSEAQSVGGSGSAVEVYPEVEIERCRFWMGADVTAQTAI</sequence>
<evidence type="ECO:0000259" key="4">
    <source>
        <dbReference type="Pfam" id="PF00135"/>
    </source>
</evidence>
<name>A0A067Q2N9_9AGAM</name>
<keyword evidence="2 3" id="KW-0378">Hydrolase</keyword>